<reference evidence="5 6" key="1">
    <citation type="journal article" date="2024" name="Proc. Natl. Acad. Sci. U.S.A.">
        <title>The genetic regulatory architecture and epigenomic basis for age-related changes in rattlesnake venom.</title>
        <authorList>
            <person name="Hogan M.P."/>
            <person name="Holding M.L."/>
            <person name="Nystrom G.S."/>
            <person name="Colston T.J."/>
            <person name="Bartlett D.A."/>
            <person name="Mason A.J."/>
            <person name="Ellsworth S.A."/>
            <person name="Rautsaw R.M."/>
            <person name="Lawrence K.C."/>
            <person name="Strickland J.L."/>
            <person name="He B."/>
            <person name="Fraser P."/>
            <person name="Margres M.J."/>
            <person name="Gilbert D.M."/>
            <person name="Gibbs H.L."/>
            <person name="Parkinson C.L."/>
            <person name="Rokyta D.R."/>
        </authorList>
    </citation>
    <scope>NUCLEOTIDE SEQUENCE [LARGE SCALE GENOMIC DNA]</scope>
    <source>
        <strain evidence="5">DRR0105</strain>
    </source>
</reference>
<dbReference type="GO" id="GO:0009374">
    <property type="term" value="F:biotin binding"/>
    <property type="evidence" value="ECO:0007669"/>
    <property type="project" value="InterPro"/>
</dbReference>
<keyword evidence="3" id="KW-0732">Signal</keyword>
<comment type="caution">
    <text evidence="5">The sequence shown here is derived from an EMBL/GenBank/DDBJ whole genome shotgun (WGS) entry which is preliminary data.</text>
</comment>
<accession>A0AAW1ANC3</accession>
<dbReference type="SUPFAM" id="SSF50876">
    <property type="entry name" value="Avidin/streptavidin"/>
    <property type="match status" value="1"/>
</dbReference>
<evidence type="ECO:0000313" key="6">
    <source>
        <dbReference type="Proteomes" id="UP001474421"/>
    </source>
</evidence>
<keyword evidence="2" id="KW-0964">Secreted</keyword>
<organism evidence="5 6">
    <name type="scientific">Crotalus adamanteus</name>
    <name type="common">Eastern diamondback rattlesnake</name>
    <dbReference type="NCBI Taxonomy" id="8729"/>
    <lineage>
        <taxon>Eukaryota</taxon>
        <taxon>Metazoa</taxon>
        <taxon>Chordata</taxon>
        <taxon>Craniata</taxon>
        <taxon>Vertebrata</taxon>
        <taxon>Euteleostomi</taxon>
        <taxon>Lepidosauria</taxon>
        <taxon>Squamata</taxon>
        <taxon>Bifurcata</taxon>
        <taxon>Unidentata</taxon>
        <taxon>Episquamata</taxon>
        <taxon>Toxicofera</taxon>
        <taxon>Serpentes</taxon>
        <taxon>Colubroidea</taxon>
        <taxon>Viperidae</taxon>
        <taxon>Crotalinae</taxon>
        <taxon>Crotalus</taxon>
    </lineage>
</organism>
<protein>
    <submittedName>
        <fullName evidence="5">Avidin-related protein 1-like</fullName>
    </submittedName>
</protein>
<dbReference type="EMBL" id="JAOTOJ010000019">
    <property type="protein sequence ID" value="KAK9391348.1"/>
    <property type="molecule type" value="Genomic_DNA"/>
</dbReference>
<keyword evidence="6" id="KW-1185">Reference proteome</keyword>
<name>A0AAW1ANC3_CROAD</name>
<dbReference type="InterPro" id="IPR005468">
    <property type="entry name" value="Avidin/str"/>
</dbReference>
<comment type="subcellular location">
    <subcellularLocation>
        <location evidence="1">Secreted</location>
    </subcellularLocation>
</comment>
<dbReference type="Gene3D" id="2.40.128.30">
    <property type="entry name" value="Avidin-like"/>
    <property type="match status" value="1"/>
</dbReference>
<evidence type="ECO:0000256" key="1">
    <source>
        <dbReference type="ARBA" id="ARBA00004613"/>
    </source>
</evidence>
<evidence type="ECO:0000313" key="5">
    <source>
        <dbReference type="EMBL" id="KAK9391348.1"/>
    </source>
</evidence>
<dbReference type="AlphaFoldDB" id="A0AAW1ANC3"/>
<dbReference type="Pfam" id="PF01382">
    <property type="entry name" value="Avidin"/>
    <property type="match status" value="1"/>
</dbReference>
<evidence type="ECO:0000256" key="4">
    <source>
        <dbReference type="SAM" id="MobiDB-lite"/>
    </source>
</evidence>
<evidence type="ECO:0000256" key="2">
    <source>
        <dbReference type="ARBA" id="ARBA00022525"/>
    </source>
</evidence>
<dbReference type="Proteomes" id="UP001474421">
    <property type="component" value="Unassembled WGS sequence"/>
</dbReference>
<feature type="region of interest" description="Disordered" evidence="4">
    <location>
        <begin position="52"/>
        <end position="82"/>
    </location>
</feature>
<dbReference type="PANTHER" id="PTHR34399">
    <property type="entry name" value="AVIDIN-RELATED"/>
    <property type="match status" value="1"/>
</dbReference>
<dbReference type="InterPro" id="IPR036896">
    <property type="entry name" value="Avidin-like_sf"/>
</dbReference>
<gene>
    <name evidence="5" type="ORF">NXF25_018678</name>
</gene>
<evidence type="ECO:0000256" key="3">
    <source>
        <dbReference type="ARBA" id="ARBA00022729"/>
    </source>
</evidence>
<dbReference type="GO" id="GO:0005576">
    <property type="term" value="C:extracellular region"/>
    <property type="evidence" value="ECO:0007669"/>
    <property type="project" value="UniProtKB-SubCell"/>
</dbReference>
<dbReference type="PANTHER" id="PTHR34399:SF3">
    <property type="entry name" value="AVID PROTEIN-RELATED"/>
    <property type="match status" value="1"/>
</dbReference>
<feature type="compositionally biased region" description="Pro residues" evidence="4">
    <location>
        <begin position="67"/>
        <end position="78"/>
    </location>
</feature>
<feature type="region of interest" description="Disordered" evidence="4">
    <location>
        <begin position="275"/>
        <end position="363"/>
    </location>
</feature>
<proteinExistence type="predicted"/>
<sequence>MAGEELWRRASWVRMPVLGQRRGLPEKKSFHPPCCRSAAQCSQKASDFAEVSAPSRVVEGGSASGAFPPPGKPPPPPASARVSGRSSWWELVGCAEDAASSGLTAPSAVALSTRSPGTPTDGRLAFPPPCSAASLATCRRGWCSRCADDRAIYPWGVVPEAVWQAPPPKDFRMRRLCQPHPAWAALGVGQSSLIGTWKNDLNSTMEINSVSNTGVFSGLYKTAVSASDNPIGPSLLQCIQHQGPQPTFGLTRDQLRSFLWAGTWPGALAAAAAVGKSAQRRTHTPPPLGCPRHTPLASASGRGEWDLCSAGPLQVPGPAEENTKPISASLPGMAGPQGRSGRGKRRGLSAGQGDPYPENPEEIALHMSPSGERRKESAGYPFPYALLSKGTVHSRQNRLGLPLADLGVPSPLDLSCGRRNKPVSPRAALRPRLPREAAMPVISFPWLLNGTRSVPATDRRVSYGQYSGTRPACSEGRR</sequence>
<dbReference type="InterPro" id="IPR051764">
    <property type="entry name" value="Avidin/Streptavidin-rel"/>
</dbReference>